<feature type="transmembrane region" description="Helical" evidence="8">
    <location>
        <begin position="81"/>
        <end position="100"/>
    </location>
</feature>
<feature type="transmembrane region" description="Helical" evidence="8">
    <location>
        <begin position="228"/>
        <end position="249"/>
    </location>
</feature>
<evidence type="ECO:0000259" key="9">
    <source>
        <dbReference type="Pfam" id="PF00892"/>
    </source>
</evidence>
<dbReference type="InterPro" id="IPR037185">
    <property type="entry name" value="EmrE-like"/>
</dbReference>
<dbReference type="Proteomes" id="UP001219037">
    <property type="component" value="Chromosome"/>
</dbReference>
<keyword evidence="11" id="KW-1185">Reference proteome</keyword>
<dbReference type="InterPro" id="IPR004626">
    <property type="entry name" value="RarD"/>
</dbReference>
<dbReference type="PANTHER" id="PTHR22911">
    <property type="entry name" value="ACYL-MALONYL CONDENSING ENZYME-RELATED"/>
    <property type="match status" value="1"/>
</dbReference>
<evidence type="ECO:0000256" key="2">
    <source>
        <dbReference type="ARBA" id="ARBA00007362"/>
    </source>
</evidence>
<keyword evidence="5 8" id="KW-0812">Transmembrane</keyword>
<feature type="transmembrane region" description="Helical" evidence="8">
    <location>
        <begin position="160"/>
        <end position="176"/>
    </location>
</feature>
<feature type="transmembrane region" description="Helical" evidence="8">
    <location>
        <begin position="197"/>
        <end position="222"/>
    </location>
</feature>
<evidence type="ECO:0000256" key="3">
    <source>
        <dbReference type="ARBA" id="ARBA00022448"/>
    </source>
</evidence>
<feature type="transmembrane region" description="Helical" evidence="8">
    <location>
        <begin position="48"/>
        <end position="69"/>
    </location>
</feature>
<dbReference type="SUPFAM" id="SSF103481">
    <property type="entry name" value="Multidrug resistance efflux transporter EmrE"/>
    <property type="match status" value="2"/>
</dbReference>
<dbReference type="Pfam" id="PF00892">
    <property type="entry name" value="EamA"/>
    <property type="match status" value="1"/>
</dbReference>
<keyword evidence="6 8" id="KW-1133">Transmembrane helix</keyword>
<dbReference type="NCBIfam" id="TIGR00688">
    <property type="entry name" value="rarD"/>
    <property type="match status" value="1"/>
</dbReference>
<feature type="transmembrane region" description="Helical" evidence="8">
    <location>
        <begin position="284"/>
        <end position="305"/>
    </location>
</feature>
<keyword evidence="3" id="KW-0813">Transport</keyword>
<evidence type="ECO:0000256" key="6">
    <source>
        <dbReference type="ARBA" id="ARBA00022989"/>
    </source>
</evidence>
<dbReference type="InterPro" id="IPR000620">
    <property type="entry name" value="EamA_dom"/>
</dbReference>
<feature type="transmembrane region" description="Helical" evidence="8">
    <location>
        <begin position="20"/>
        <end position="42"/>
    </location>
</feature>
<proteinExistence type="inferred from homology"/>
<keyword evidence="4" id="KW-1003">Cell membrane</keyword>
<sequence>MTTPSAEHSAASRRTRDGVLCAIGAYGMWGVLPLLFAVFTAFHAVDVLAWRIVCALVMCVLMLAVTRGWKRLAAVARRRREHSMLALAGFLIAVNWYLYIVASTTGHVLEASLGYFINPLATIVLGVLVLREKLRPLQWVAVGVSVVAVAVLTWDYGALPWISLALAGSFALYGLVKNRLGSSVDPLTGMTVETTWLTLPAVAWLCVGGLIPGAGALGAGLVGEISTWQLVALLATGVATVTPLMLFAGASSRLRLSSVGMFQYIAPILQFVVGYVVLGEQMSAGRWWGFGLVWVAVLLLLADVLRVRRRNPIPPSSSS</sequence>
<evidence type="ECO:0000256" key="5">
    <source>
        <dbReference type="ARBA" id="ARBA00022692"/>
    </source>
</evidence>
<comment type="similarity">
    <text evidence="2">Belongs to the EamA transporter family.</text>
</comment>
<evidence type="ECO:0000256" key="1">
    <source>
        <dbReference type="ARBA" id="ARBA00004651"/>
    </source>
</evidence>
<accession>A0ABY8H587</accession>
<dbReference type="PANTHER" id="PTHR22911:SF137">
    <property type="entry name" value="SOLUTE CARRIER FAMILY 35 MEMBER G2-RELATED"/>
    <property type="match status" value="1"/>
</dbReference>
<feature type="transmembrane region" description="Helical" evidence="8">
    <location>
        <begin position="137"/>
        <end position="154"/>
    </location>
</feature>
<protein>
    <submittedName>
        <fullName evidence="10">EamA family transporter RarD</fullName>
    </submittedName>
</protein>
<evidence type="ECO:0000256" key="7">
    <source>
        <dbReference type="ARBA" id="ARBA00023136"/>
    </source>
</evidence>
<organism evidence="10 11">
    <name type="scientific">Citricoccus muralis</name>
    <dbReference type="NCBI Taxonomy" id="169134"/>
    <lineage>
        <taxon>Bacteria</taxon>
        <taxon>Bacillati</taxon>
        <taxon>Actinomycetota</taxon>
        <taxon>Actinomycetes</taxon>
        <taxon>Micrococcales</taxon>
        <taxon>Micrococcaceae</taxon>
        <taxon>Citricoccus</taxon>
    </lineage>
</organism>
<feature type="transmembrane region" description="Helical" evidence="8">
    <location>
        <begin position="261"/>
        <end position="278"/>
    </location>
</feature>
<keyword evidence="7 8" id="KW-0472">Membrane</keyword>
<gene>
    <name evidence="10" type="primary">rarD</name>
    <name evidence="10" type="ORF">P8192_10435</name>
</gene>
<feature type="domain" description="EamA" evidence="9">
    <location>
        <begin position="18"/>
        <end position="153"/>
    </location>
</feature>
<evidence type="ECO:0000313" key="10">
    <source>
        <dbReference type="EMBL" id="WFP15812.1"/>
    </source>
</evidence>
<feature type="transmembrane region" description="Helical" evidence="8">
    <location>
        <begin position="112"/>
        <end position="130"/>
    </location>
</feature>
<evidence type="ECO:0000313" key="11">
    <source>
        <dbReference type="Proteomes" id="UP001219037"/>
    </source>
</evidence>
<dbReference type="EMBL" id="CP121252">
    <property type="protein sequence ID" value="WFP15812.1"/>
    <property type="molecule type" value="Genomic_DNA"/>
</dbReference>
<dbReference type="RefSeq" id="WP_278156860.1">
    <property type="nucleotide sequence ID" value="NZ_CP121252.1"/>
</dbReference>
<evidence type="ECO:0000256" key="4">
    <source>
        <dbReference type="ARBA" id="ARBA00022475"/>
    </source>
</evidence>
<evidence type="ECO:0000256" key="8">
    <source>
        <dbReference type="SAM" id="Phobius"/>
    </source>
</evidence>
<reference evidence="10 11" key="1">
    <citation type="submission" date="2023-04" db="EMBL/GenBank/DDBJ databases">
        <title>Funneling lignin-derived compounds into biodiesel using alkali-halophilic Citricoccus sp. P2.</title>
        <authorList>
            <person name="Luo C.-B."/>
        </authorList>
    </citation>
    <scope>NUCLEOTIDE SEQUENCE [LARGE SCALE GENOMIC DNA]</scope>
    <source>
        <strain evidence="10 11">P2</strain>
    </source>
</reference>
<comment type="subcellular location">
    <subcellularLocation>
        <location evidence="1">Cell membrane</location>
        <topology evidence="1">Multi-pass membrane protein</topology>
    </subcellularLocation>
</comment>
<name>A0ABY8H587_9MICC</name>